<dbReference type="Proteomes" id="UP000237423">
    <property type="component" value="Unassembled WGS sequence"/>
</dbReference>
<reference evidence="2 3" key="1">
    <citation type="submission" date="2017-11" db="EMBL/GenBank/DDBJ databases">
        <title>Draft Genome Sequence of Methylobacter psychrotolerans Sph1T, an Obligate Methanotroph from Low-Temperature Environments.</title>
        <authorList>
            <person name="Oshkin I.Y."/>
            <person name="Miroshnikov K."/>
            <person name="Belova S.E."/>
            <person name="Korzhenkov A."/>
            <person name="Toshchakov S.V."/>
            <person name="Dedysh S.N."/>
        </authorList>
    </citation>
    <scope>NUCLEOTIDE SEQUENCE [LARGE SCALE GENOMIC DNA]</scope>
    <source>
        <strain evidence="2 3">Sph1</strain>
    </source>
</reference>
<comment type="caution">
    <text evidence="2">The sequence shown here is derived from an EMBL/GenBank/DDBJ whole genome shotgun (WGS) entry which is preliminary data.</text>
</comment>
<feature type="region of interest" description="Disordered" evidence="1">
    <location>
        <begin position="43"/>
        <end position="71"/>
    </location>
</feature>
<proteinExistence type="predicted"/>
<sequence length="71" mass="7713">MMPSKPMRADCNMNQTNKMLMTDQLMVLPMAYSARAAAYSSSVHKTGAEKSNGPVRIKEHSPAKMASGVLL</sequence>
<gene>
    <name evidence="2" type="ORF">AADEFJLK_04445</name>
</gene>
<evidence type="ECO:0000313" key="3">
    <source>
        <dbReference type="Proteomes" id="UP000237423"/>
    </source>
</evidence>
<dbReference type="AlphaFoldDB" id="A0A2S5CG34"/>
<accession>A0A2S5CG34</accession>
<protein>
    <submittedName>
        <fullName evidence="2">Uncharacterized protein</fullName>
    </submittedName>
</protein>
<name>A0A2S5CG34_9GAMM</name>
<evidence type="ECO:0000313" key="2">
    <source>
        <dbReference type="EMBL" id="POZ49769.1"/>
    </source>
</evidence>
<organism evidence="2 3">
    <name type="scientific">Methylovulum psychrotolerans</name>
    <dbReference type="NCBI Taxonomy" id="1704499"/>
    <lineage>
        <taxon>Bacteria</taxon>
        <taxon>Pseudomonadati</taxon>
        <taxon>Pseudomonadota</taxon>
        <taxon>Gammaproteobacteria</taxon>
        <taxon>Methylococcales</taxon>
        <taxon>Methylococcaceae</taxon>
        <taxon>Methylovulum</taxon>
    </lineage>
</organism>
<dbReference type="EMBL" id="PGFZ01000024">
    <property type="protein sequence ID" value="POZ49769.1"/>
    <property type="molecule type" value="Genomic_DNA"/>
</dbReference>
<evidence type="ECO:0000256" key="1">
    <source>
        <dbReference type="SAM" id="MobiDB-lite"/>
    </source>
</evidence>